<dbReference type="AlphaFoldDB" id="A0A7R9CRP9"/>
<protein>
    <submittedName>
        <fullName evidence="2">Uncharacterized protein</fullName>
    </submittedName>
</protein>
<sequence>MSGNLEQQFSNLHLNNGDYQGGLRKPRPAVPPKPKKQPLPGFNPQSRQRFKIRTSISPSSAVELNTTSALDNYATEAEYPLYRIAHSAQSWHGIAICSKHINFLQYLQVYLACLDVYSSKGTHSVHRQKVPVERLLYSLVLALLLVLPQDRLPNLLLYLQAVRRLHRFEDAGILSCDNQSVGAAQWGTFDFLVTCKALHDSPAFFIRVFIGQHLKSFLNAVKCSIHALCRVEDLPPPPPEPSDYNQCSAPDFPPPPDDLPPPPSPVSSSYSELRRATYHSHYQPDYGTYGPSSQYFNSHPPVYEKNTKIVVWNCALHSASDVVFDCCVRAHIGGGGEEDPEGPSSIHSASNSVCKAVGLKLNQNKPYEDK</sequence>
<feature type="compositionally biased region" description="Polar residues" evidence="1">
    <location>
        <begin position="1"/>
        <end position="18"/>
    </location>
</feature>
<feature type="region of interest" description="Disordered" evidence="1">
    <location>
        <begin position="1"/>
        <end position="45"/>
    </location>
</feature>
<accession>A0A7R9CRP9</accession>
<feature type="region of interest" description="Disordered" evidence="1">
    <location>
        <begin position="239"/>
        <end position="270"/>
    </location>
</feature>
<organism evidence="2">
    <name type="scientific">Timema poppense</name>
    <name type="common">Walking stick</name>
    <dbReference type="NCBI Taxonomy" id="170557"/>
    <lineage>
        <taxon>Eukaryota</taxon>
        <taxon>Metazoa</taxon>
        <taxon>Ecdysozoa</taxon>
        <taxon>Arthropoda</taxon>
        <taxon>Hexapoda</taxon>
        <taxon>Insecta</taxon>
        <taxon>Pterygota</taxon>
        <taxon>Neoptera</taxon>
        <taxon>Polyneoptera</taxon>
        <taxon>Phasmatodea</taxon>
        <taxon>Timematodea</taxon>
        <taxon>Timematoidea</taxon>
        <taxon>Timematidae</taxon>
        <taxon>Timema</taxon>
    </lineage>
</organism>
<evidence type="ECO:0000313" key="2">
    <source>
        <dbReference type="EMBL" id="CAD7400691.1"/>
    </source>
</evidence>
<feature type="compositionally biased region" description="Pro residues" evidence="1">
    <location>
        <begin position="251"/>
        <end position="265"/>
    </location>
</feature>
<name>A0A7R9CRP9_TIMPO</name>
<proteinExistence type="predicted"/>
<evidence type="ECO:0000256" key="1">
    <source>
        <dbReference type="SAM" id="MobiDB-lite"/>
    </source>
</evidence>
<gene>
    <name evidence="2" type="ORF">TPSB3V08_LOCUS2719</name>
</gene>
<dbReference type="EMBL" id="OD001116">
    <property type="protein sequence ID" value="CAD7400691.1"/>
    <property type="molecule type" value="Genomic_DNA"/>
</dbReference>
<reference evidence="2" key="1">
    <citation type="submission" date="2020-11" db="EMBL/GenBank/DDBJ databases">
        <authorList>
            <person name="Tran Van P."/>
        </authorList>
    </citation>
    <scope>NUCLEOTIDE SEQUENCE</scope>
</reference>